<reference evidence="1 2" key="1">
    <citation type="submission" date="2020-08" db="EMBL/GenBank/DDBJ databases">
        <title>A Genomic Blueprint of the Chicken Gut Microbiome.</title>
        <authorList>
            <person name="Gilroy R."/>
            <person name="Ravi A."/>
            <person name="Getino M."/>
            <person name="Pursley I."/>
            <person name="Horton D.L."/>
            <person name="Alikhan N.-F."/>
            <person name="Baker D."/>
            <person name="Gharbi K."/>
            <person name="Hall N."/>
            <person name="Watson M."/>
            <person name="Adriaenssens E.M."/>
            <person name="Foster-Nyarko E."/>
            <person name="Jarju S."/>
            <person name="Secka A."/>
            <person name="Antonio M."/>
            <person name="Oren A."/>
            <person name="Chaudhuri R."/>
            <person name="La Ragione R.M."/>
            <person name="Hildebrand F."/>
            <person name="Pallen M.J."/>
        </authorList>
    </citation>
    <scope>NUCLEOTIDE SEQUENCE [LARGE SCALE GENOMIC DNA]</scope>
    <source>
        <strain evidence="1 2">Sa3CUN1</strain>
    </source>
</reference>
<protein>
    <submittedName>
        <fullName evidence="1">Uncharacterized protein</fullName>
    </submittedName>
</protein>
<organism evidence="1 2">
    <name type="scientific">Clostridium gallinarum</name>
    <dbReference type="NCBI Taxonomy" id="2762246"/>
    <lineage>
        <taxon>Bacteria</taxon>
        <taxon>Bacillati</taxon>
        <taxon>Bacillota</taxon>
        <taxon>Clostridia</taxon>
        <taxon>Eubacteriales</taxon>
        <taxon>Clostridiaceae</taxon>
        <taxon>Clostridium</taxon>
    </lineage>
</organism>
<comment type="caution">
    <text evidence="1">The sequence shown here is derived from an EMBL/GenBank/DDBJ whole genome shotgun (WGS) entry which is preliminary data.</text>
</comment>
<proteinExistence type="predicted"/>
<dbReference type="Proteomes" id="UP000640335">
    <property type="component" value="Unassembled WGS sequence"/>
</dbReference>
<keyword evidence="2" id="KW-1185">Reference proteome</keyword>
<gene>
    <name evidence="1" type="ORF">H9660_07150</name>
</gene>
<name>A0ABR8Q3D2_9CLOT</name>
<sequence length="142" mass="16307">MNNLDFNKDNVLVCGEVDSCKSSFVQDIYYNRFSEEKEVFFFDEFFNGVEYKPENPSLGGIIKMRNNSIDGLKTILISIVIGGRTGLTLIIDFSFDILVENNCLDMLKDLTKSSNGCNLIMTCRDFEELKDFNFDHILRVDN</sequence>
<evidence type="ECO:0000313" key="2">
    <source>
        <dbReference type="Proteomes" id="UP000640335"/>
    </source>
</evidence>
<dbReference type="EMBL" id="JACSQZ010000019">
    <property type="protein sequence ID" value="MBD7914921.1"/>
    <property type="molecule type" value="Genomic_DNA"/>
</dbReference>
<accession>A0ABR8Q3D2</accession>
<evidence type="ECO:0000313" key="1">
    <source>
        <dbReference type="EMBL" id="MBD7914921.1"/>
    </source>
</evidence>
<dbReference type="RefSeq" id="WP_191749685.1">
    <property type="nucleotide sequence ID" value="NZ_JACSQZ010000019.1"/>
</dbReference>